<name>A0A840TQN1_9BACT</name>
<dbReference type="AlphaFoldDB" id="A0A840TQN1"/>
<evidence type="ECO:0008006" key="4">
    <source>
        <dbReference type="Google" id="ProtNLM"/>
    </source>
</evidence>
<dbReference type="EMBL" id="JACHGF010000008">
    <property type="protein sequence ID" value="MBB5286161.1"/>
    <property type="molecule type" value="Genomic_DNA"/>
</dbReference>
<evidence type="ECO:0000256" key="1">
    <source>
        <dbReference type="SAM" id="SignalP"/>
    </source>
</evidence>
<accession>A0A840TQN1</accession>
<reference evidence="2 3" key="1">
    <citation type="submission" date="2020-08" db="EMBL/GenBank/DDBJ databases">
        <title>Genomic Encyclopedia of Type Strains, Phase IV (KMG-IV): sequencing the most valuable type-strain genomes for metagenomic binning, comparative biology and taxonomic classification.</title>
        <authorList>
            <person name="Goeker M."/>
        </authorList>
    </citation>
    <scope>NUCLEOTIDE SEQUENCE [LARGE SCALE GENOMIC DNA]</scope>
    <source>
        <strain evidence="2 3">DSM 105074</strain>
    </source>
</reference>
<protein>
    <recommendedName>
        <fullName evidence="4">Por secretion system C-terminal sorting domain-containing protein</fullName>
    </recommendedName>
</protein>
<comment type="caution">
    <text evidence="2">The sequence shown here is derived from an EMBL/GenBank/DDBJ whole genome shotgun (WGS) entry which is preliminary data.</text>
</comment>
<sequence length="126" mass="13947">MKKTFLAVALLLSASAVNFAVANNDKKASEVREGSNLELNLETLNNLKFKLSINNLPNRSYIAIKNADGNVLYSEYAGKSEQFTKVFDLSNLLDGNYTFVVDTTNGHVEKPFEIKTEVTRVVTAVK</sequence>
<gene>
    <name evidence="2" type="ORF">HNQ92_004321</name>
</gene>
<dbReference type="RefSeq" id="WP_184177000.1">
    <property type="nucleotide sequence ID" value="NZ_JACHGF010000008.1"/>
</dbReference>
<evidence type="ECO:0000313" key="3">
    <source>
        <dbReference type="Proteomes" id="UP000557307"/>
    </source>
</evidence>
<evidence type="ECO:0000313" key="2">
    <source>
        <dbReference type="EMBL" id="MBB5286161.1"/>
    </source>
</evidence>
<keyword evidence="1" id="KW-0732">Signal</keyword>
<organism evidence="2 3">
    <name type="scientific">Rhabdobacter roseus</name>
    <dbReference type="NCBI Taxonomy" id="1655419"/>
    <lineage>
        <taxon>Bacteria</taxon>
        <taxon>Pseudomonadati</taxon>
        <taxon>Bacteroidota</taxon>
        <taxon>Cytophagia</taxon>
        <taxon>Cytophagales</taxon>
        <taxon>Cytophagaceae</taxon>
        <taxon>Rhabdobacter</taxon>
    </lineage>
</organism>
<feature type="signal peptide" evidence="1">
    <location>
        <begin position="1"/>
        <end position="22"/>
    </location>
</feature>
<keyword evidence="3" id="KW-1185">Reference proteome</keyword>
<proteinExistence type="predicted"/>
<dbReference type="Proteomes" id="UP000557307">
    <property type="component" value="Unassembled WGS sequence"/>
</dbReference>
<feature type="chain" id="PRO_5032965861" description="Por secretion system C-terminal sorting domain-containing protein" evidence="1">
    <location>
        <begin position="23"/>
        <end position="126"/>
    </location>
</feature>